<evidence type="ECO:0000313" key="2">
    <source>
        <dbReference type="EMBL" id="KMQ82820.1"/>
    </source>
</evidence>
<name>A0A0J7MQH7_LASNI</name>
<dbReference type="EMBL" id="LBMM01022895">
    <property type="protein sequence ID" value="KMQ82820.1"/>
    <property type="molecule type" value="Genomic_DNA"/>
</dbReference>
<dbReference type="Pfam" id="PF14223">
    <property type="entry name" value="Retrotran_gag_2"/>
    <property type="match status" value="1"/>
</dbReference>
<proteinExistence type="predicted"/>
<dbReference type="InterPro" id="IPR036875">
    <property type="entry name" value="Znf_CCHC_sf"/>
</dbReference>
<dbReference type="SMART" id="SM00343">
    <property type="entry name" value="ZnF_C2HC"/>
    <property type="match status" value="1"/>
</dbReference>
<dbReference type="Gene3D" id="4.10.60.10">
    <property type="entry name" value="Zinc finger, CCHC-type"/>
    <property type="match status" value="1"/>
</dbReference>
<feature type="domain" description="CCHC-type" evidence="1">
    <location>
        <begin position="157"/>
        <end position="173"/>
    </location>
</feature>
<gene>
    <name evidence="2" type="ORF">RF55_21766</name>
</gene>
<dbReference type="Proteomes" id="UP000036403">
    <property type="component" value="Unassembled WGS sequence"/>
</dbReference>
<dbReference type="Pfam" id="PF22936">
    <property type="entry name" value="Pol_BBD"/>
    <property type="match status" value="1"/>
</dbReference>
<dbReference type="OrthoDB" id="7600563at2759"/>
<dbReference type="PaxDb" id="67767-A0A0J7MQH7"/>
<dbReference type="InterPro" id="IPR001878">
    <property type="entry name" value="Znf_CCHC"/>
</dbReference>
<sequence length="347" mass="39501">MDKETAHDAWEALKQQFEATSKDQLFKICTDFFAFNWTSGEDVSTHTAKLRSLWNELNNGLVAKGENALPGLILICKALHILPSKFETFRSSWMLLTKDEEKTFDELTMQLCMFERNFRKNVDSEKFVQEALVAKTDNKKQEGKSKSGNKNLRREDQCNYCKKKGHWVRDCKKWIADGRPAKSKVTSDAQSNALHTNVALTSVCDEVRVTEVNSMDWWIDNGATKHVTNCQYLFVEFKEFESPCSIRAAGKKTLKALGKGAIRILSKVDNKSQTLTLKDVWYVPKISKNLFSVLAAQDSNKNSEFKSTATRCWLEVDGKTVLCGDREVCGTLYKAAIKPITPEKRRK</sequence>
<dbReference type="PANTHER" id="PTHR47592:SF27">
    <property type="entry name" value="OS08G0421700 PROTEIN"/>
    <property type="match status" value="1"/>
</dbReference>
<keyword evidence="3" id="KW-1185">Reference proteome</keyword>
<dbReference type="AlphaFoldDB" id="A0A0J7MQH7"/>
<dbReference type="GO" id="GO:0008270">
    <property type="term" value="F:zinc ion binding"/>
    <property type="evidence" value="ECO:0007669"/>
    <property type="project" value="InterPro"/>
</dbReference>
<dbReference type="SUPFAM" id="SSF57756">
    <property type="entry name" value="Retrovirus zinc finger-like domains"/>
    <property type="match status" value="1"/>
</dbReference>
<accession>A0A0J7MQH7</accession>
<dbReference type="GO" id="GO:0003676">
    <property type="term" value="F:nucleic acid binding"/>
    <property type="evidence" value="ECO:0007669"/>
    <property type="project" value="InterPro"/>
</dbReference>
<comment type="caution">
    <text evidence="2">The sequence shown here is derived from an EMBL/GenBank/DDBJ whole genome shotgun (WGS) entry which is preliminary data.</text>
</comment>
<dbReference type="InterPro" id="IPR054722">
    <property type="entry name" value="PolX-like_BBD"/>
</dbReference>
<dbReference type="STRING" id="67767.A0A0J7MQH7"/>
<dbReference type="PANTHER" id="PTHR47592">
    <property type="entry name" value="PBF68 PROTEIN"/>
    <property type="match status" value="1"/>
</dbReference>
<evidence type="ECO:0000259" key="1">
    <source>
        <dbReference type="SMART" id="SM00343"/>
    </source>
</evidence>
<organism evidence="2 3">
    <name type="scientific">Lasius niger</name>
    <name type="common">Black garden ant</name>
    <dbReference type="NCBI Taxonomy" id="67767"/>
    <lineage>
        <taxon>Eukaryota</taxon>
        <taxon>Metazoa</taxon>
        <taxon>Ecdysozoa</taxon>
        <taxon>Arthropoda</taxon>
        <taxon>Hexapoda</taxon>
        <taxon>Insecta</taxon>
        <taxon>Pterygota</taxon>
        <taxon>Neoptera</taxon>
        <taxon>Endopterygota</taxon>
        <taxon>Hymenoptera</taxon>
        <taxon>Apocrita</taxon>
        <taxon>Aculeata</taxon>
        <taxon>Formicoidea</taxon>
        <taxon>Formicidae</taxon>
        <taxon>Formicinae</taxon>
        <taxon>Lasius</taxon>
        <taxon>Lasius</taxon>
    </lineage>
</organism>
<reference evidence="2 3" key="1">
    <citation type="submission" date="2015-04" db="EMBL/GenBank/DDBJ databases">
        <title>Lasius niger genome sequencing.</title>
        <authorList>
            <person name="Konorov E.A."/>
            <person name="Nikitin M.A."/>
            <person name="Kirill M.V."/>
            <person name="Chang P."/>
        </authorList>
    </citation>
    <scope>NUCLEOTIDE SEQUENCE [LARGE SCALE GENOMIC DNA]</scope>
    <source>
        <tissue evidence="2">Whole</tissue>
    </source>
</reference>
<evidence type="ECO:0000313" key="3">
    <source>
        <dbReference type="Proteomes" id="UP000036403"/>
    </source>
</evidence>
<protein>
    <submittedName>
        <fullName evidence="2">Integrase core domain protein</fullName>
    </submittedName>
</protein>